<protein>
    <recommendedName>
        <fullName evidence="4">DUF2282 domain-containing protein</fullName>
    </recommendedName>
</protein>
<gene>
    <name evidence="2" type="ORF">ABC974_12000</name>
</gene>
<proteinExistence type="predicted"/>
<accession>A0ABU9Y3I1</accession>
<organism evidence="2 3">
    <name type="scientific">Sphingomonas oligophenolica</name>
    <dbReference type="NCBI Taxonomy" id="301154"/>
    <lineage>
        <taxon>Bacteria</taxon>
        <taxon>Pseudomonadati</taxon>
        <taxon>Pseudomonadota</taxon>
        <taxon>Alphaproteobacteria</taxon>
        <taxon>Sphingomonadales</taxon>
        <taxon>Sphingomonadaceae</taxon>
        <taxon>Sphingomonas</taxon>
    </lineage>
</organism>
<evidence type="ECO:0000313" key="2">
    <source>
        <dbReference type="EMBL" id="MEN2790353.1"/>
    </source>
</evidence>
<dbReference type="EMBL" id="JBDIME010000008">
    <property type="protein sequence ID" value="MEN2790353.1"/>
    <property type="molecule type" value="Genomic_DNA"/>
</dbReference>
<evidence type="ECO:0000256" key="1">
    <source>
        <dbReference type="SAM" id="SignalP"/>
    </source>
</evidence>
<keyword evidence="1" id="KW-0732">Signal</keyword>
<evidence type="ECO:0008006" key="4">
    <source>
        <dbReference type="Google" id="ProtNLM"/>
    </source>
</evidence>
<dbReference type="RefSeq" id="WP_343888969.1">
    <property type="nucleotide sequence ID" value="NZ_BAAAEH010000016.1"/>
</dbReference>
<sequence>MLRLSLALATVAMLTAPVNAATRCRDPKTKKFMVCPPPPAAAATGGVTKDKNGKCHIASGKNKGRFTPCPKA</sequence>
<comment type="caution">
    <text evidence="2">The sequence shown here is derived from an EMBL/GenBank/DDBJ whole genome shotgun (WGS) entry which is preliminary data.</text>
</comment>
<keyword evidence="3" id="KW-1185">Reference proteome</keyword>
<feature type="chain" id="PRO_5046710102" description="DUF2282 domain-containing protein" evidence="1">
    <location>
        <begin position="21"/>
        <end position="72"/>
    </location>
</feature>
<name>A0ABU9Y3I1_9SPHN</name>
<feature type="signal peptide" evidence="1">
    <location>
        <begin position="1"/>
        <end position="20"/>
    </location>
</feature>
<evidence type="ECO:0000313" key="3">
    <source>
        <dbReference type="Proteomes" id="UP001419910"/>
    </source>
</evidence>
<dbReference type="Proteomes" id="UP001419910">
    <property type="component" value="Unassembled WGS sequence"/>
</dbReference>
<reference evidence="2 3" key="1">
    <citation type="submission" date="2024-05" db="EMBL/GenBank/DDBJ databases">
        <authorList>
            <person name="Liu Q."/>
            <person name="Xin Y.-H."/>
        </authorList>
    </citation>
    <scope>NUCLEOTIDE SEQUENCE [LARGE SCALE GENOMIC DNA]</scope>
    <source>
        <strain evidence="2 3">CGMCC 1.10181</strain>
    </source>
</reference>